<gene>
    <name evidence="2" type="ORF">NUU61_009137</name>
</gene>
<proteinExistence type="predicted"/>
<keyword evidence="3" id="KW-1185">Reference proteome</keyword>
<evidence type="ECO:0000313" key="2">
    <source>
        <dbReference type="EMBL" id="KAJ5084558.1"/>
    </source>
</evidence>
<organism evidence="2 3">
    <name type="scientific">Penicillium alfredii</name>
    <dbReference type="NCBI Taxonomy" id="1506179"/>
    <lineage>
        <taxon>Eukaryota</taxon>
        <taxon>Fungi</taxon>
        <taxon>Dikarya</taxon>
        <taxon>Ascomycota</taxon>
        <taxon>Pezizomycotina</taxon>
        <taxon>Eurotiomycetes</taxon>
        <taxon>Eurotiomycetidae</taxon>
        <taxon>Eurotiales</taxon>
        <taxon>Aspergillaceae</taxon>
        <taxon>Penicillium</taxon>
    </lineage>
</organism>
<dbReference type="AlphaFoldDB" id="A0A9W9EMG8"/>
<dbReference type="InterPro" id="IPR025959">
    <property type="entry name" value="Winged_HTH_dom"/>
</dbReference>
<dbReference type="Pfam" id="PF13592">
    <property type="entry name" value="HTH_33"/>
    <property type="match status" value="1"/>
</dbReference>
<dbReference type="InterPro" id="IPR009057">
    <property type="entry name" value="Homeodomain-like_sf"/>
</dbReference>
<reference evidence="2" key="2">
    <citation type="journal article" date="2023" name="IMA Fungus">
        <title>Comparative genomic study of the Penicillium genus elucidates a diverse pangenome and 15 lateral gene transfer events.</title>
        <authorList>
            <person name="Petersen C."/>
            <person name="Sorensen T."/>
            <person name="Nielsen M.R."/>
            <person name="Sondergaard T.E."/>
            <person name="Sorensen J.L."/>
            <person name="Fitzpatrick D.A."/>
            <person name="Frisvad J.C."/>
            <person name="Nielsen K.L."/>
        </authorList>
    </citation>
    <scope>NUCLEOTIDE SEQUENCE</scope>
    <source>
        <strain evidence="2">IBT 34128</strain>
    </source>
</reference>
<feature type="domain" description="Winged helix-turn helix" evidence="1">
    <location>
        <begin position="92"/>
        <end position="126"/>
    </location>
</feature>
<protein>
    <recommendedName>
        <fullName evidence="1">Winged helix-turn helix domain-containing protein</fullName>
    </recommendedName>
</protein>
<dbReference type="Proteomes" id="UP001141434">
    <property type="component" value="Unassembled WGS sequence"/>
</dbReference>
<dbReference type="RefSeq" id="XP_056507955.1">
    <property type="nucleotide sequence ID" value="XM_056659662.1"/>
</dbReference>
<evidence type="ECO:0000313" key="3">
    <source>
        <dbReference type="Proteomes" id="UP001141434"/>
    </source>
</evidence>
<dbReference type="EMBL" id="JAPMSZ010000011">
    <property type="protein sequence ID" value="KAJ5084558.1"/>
    <property type="molecule type" value="Genomic_DNA"/>
</dbReference>
<sequence>MAPNLAKSTLVLIHDMISSDELTTSQMAEAAGCSERAIIRIRSNLRLFGNVKAPPITAGQPRTITPIMLEDLCDHLFEKPDFYLYDIELLFLDEFDVSVPKSTISDALHRKGWSKKTARQKAKERNIDLRDDYCHLISEFCLYHLVQVDESGCDKRIGFRKTGWSPLGTTPV</sequence>
<name>A0A9W9EMG8_9EURO</name>
<evidence type="ECO:0000259" key="1">
    <source>
        <dbReference type="Pfam" id="PF13592"/>
    </source>
</evidence>
<dbReference type="GeneID" id="81398831"/>
<accession>A0A9W9EMG8</accession>
<dbReference type="OrthoDB" id="5379619at2759"/>
<comment type="caution">
    <text evidence="2">The sequence shown here is derived from an EMBL/GenBank/DDBJ whole genome shotgun (WGS) entry which is preliminary data.</text>
</comment>
<dbReference type="SUPFAM" id="SSF46689">
    <property type="entry name" value="Homeodomain-like"/>
    <property type="match status" value="1"/>
</dbReference>
<reference evidence="2" key="1">
    <citation type="submission" date="2022-11" db="EMBL/GenBank/DDBJ databases">
        <authorList>
            <person name="Petersen C."/>
        </authorList>
    </citation>
    <scope>NUCLEOTIDE SEQUENCE</scope>
    <source>
        <strain evidence="2">IBT 34128</strain>
    </source>
</reference>